<dbReference type="Proteomes" id="UP000754644">
    <property type="component" value="Unassembled WGS sequence"/>
</dbReference>
<dbReference type="InterPro" id="IPR011006">
    <property type="entry name" value="CheY-like_superfamily"/>
</dbReference>
<accession>A0A972VZN1</accession>
<evidence type="ECO:0000256" key="2">
    <source>
        <dbReference type="PROSITE-ProRule" id="PRU00169"/>
    </source>
</evidence>
<keyword evidence="1 2" id="KW-0597">Phosphoprotein</keyword>
<dbReference type="InterPro" id="IPR050595">
    <property type="entry name" value="Bact_response_regulator"/>
</dbReference>
<organism evidence="4 5">
    <name type="scientific">SAR86 cluster bacterium</name>
    <dbReference type="NCBI Taxonomy" id="2030880"/>
    <lineage>
        <taxon>Bacteria</taxon>
        <taxon>Pseudomonadati</taxon>
        <taxon>Pseudomonadota</taxon>
        <taxon>Gammaproteobacteria</taxon>
        <taxon>SAR86 cluster</taxon>
    </lineage>
</organism>
<dbReference type="GO" id="GO:0000160">
    <property type="term" value="P:phosphorelay signal transduction system"/>
    <property type="evidence" value="ECO:0007669"/>
    <property type="project" value="InterPro"/>
</dbReference>
<comment type="caution">
    <text evidence="4">The sequence shown here is derived from an EMBL/GenBank/DDBJ whole genome shotgun (WGS) entry which is preliminary data.</text>
</comment>
<evidence type="ECO:0000313" key="5">
    <source>
        <dbReference type="Proteomes" id="UP000754644"/>
    </source>
</evidence>
<evidence type="ECO:0000313" key="4">
    <source>
        <dbReference type="EMBL" id="NQV66396.1"/>
    </source>
</evidence>
<evidence type="ECO:0000259" key="3">
    <source>
        <dbReference type="PROSITE" id="PS50110"/>
    </source>
</evidence>
<sequence>MLSHEKFSGRPILFVDDDQRWLKLIERWFEDSSYECVFVNSGKQALAEIDKQSFDVVVSDISMPEVSGIDLMNMVKLKLPNAARIVMSGKMDLVGSIEAINKGRVLRYLVKPCDGKALKLAVYE</sequence>
<evidence type="ECO:0000256" key="1">
    <source>
        <dbReference type="ARBA" id="ARBA00022553"/>
    </source>
</evidence>
<dbReference type="SMART" id="SM00448">
    <property type="entry name" value="REC"/>
    <property type="match status" value="1"/>
</dbReference>
<reference evidence="4" key="1">
    <citation type="submission" date="2020-05" db="EMBL/GenBank/DDBJ databases">
        <title>Sulfur intermediates as new biogeochemical hubs in an aquatic model microbial ecosystem.</title>
        <authorList>
            <person name="Vigneron A."/>
        </authorList>
    </citation>
    <scope>NUCLEOTIDE SEQUENCE</scope>
    <source>
        <strain evidence="4">Bin.250</strain>
    </source>
</reference>
<dbReference type="SUPFAM" id="SSF52172">
    <property type="entry name" value="CheY-like"/>
    <property type="match status" value="1"/>
</dbReference>
<proteinExistence type="predicted"/>
<feature type="non-terminal residue" evidence="4">
    <location>
        <position position="124"/>
    </location>
</feature>
<feature type="domain" description="Response regulatory" evidence="3">
    <location>
        <begin position="11"/>
        <end position="124"/>
    </location>
</feature>
<dbReference type="InterPro" id="IPR001789">
    <property type="entry name" value="Sig_transdc_resp-reg_receiver"/>
</dbReference>
<dbReference type="Pfam" id="PF00072">
    <property type="entry name" value="Response_reg"/>
    <property type="match status" value="1"/>
</dbReference>
<dbReference type="AlphaFoldDB" id="A0A972VZN1"/>
<dbReference type="PROSITE" id="PS50110">
    <property type="entry name" value="RESPONSE_REGULATORY"/>
    <property type="match status" value="1"/>
</dbReference>
<name>A0A972VZN1_9GAMM</name>
<dbReference type="PANTHER" id="PTHR44591">
    <property type="entry name" value="STRESS RESPONSE REGULATOR PROTEIN 1"/>
    <property type="match status" value="1"/>
</dbReference>
<gene>
    <name evidence="4" type="ORF">HQ497_13625</name>
</gene>
<dbReference type="EMBL" id="JABMOJ010000513">
    <property type="protein sequence ID" value="NQV66396.1"/>
    <property type="molecule type" value="Genomic_DNA"/>
</dbReference>
<dbReference type="PANTHER" id="PTHR44591:SF19">
    <property type="entry name" value="TWO-COMPONENT RESPONSE REGULATOR-RELATED"/>
    <property type="match status" value="1"/>
</dbReference>
<feature type="modified residue" description="4-aspartylphosphate" evidence="2">
    <location>
        <position position="60"/>
    </location>
</feature>
<dbReference type="Gene3D" id="3.40.50.2300">
    <property type="match status" value="1"/>
</dbReference>
<protein>
    <submittedName>
        <fullName evidence="4">Response regulator</fullName>
    </submittedName>
</protein>